<feature type="region of interest" description="Disordered" evidence="3">
    <location>
        <begin position="165"/>
        <end position="187"/>
    </location>
</feature>
<sequence length="423" mass="47765">MLLFFGGGSAAATAATAAVGTTNQSFRSSFTYGGKINWFPGHMIKATKQLKENIKNVDVVLEIRDSRAPLSTENPLLQDILRQTFKDGAKKTHIVVFNKADMSNHNLQSKIKLYYDQYNRLTEDRAYNKHIAFTQSASKTNSAATTHQSHPRHPYQVIKNAVELHRQQQDKLQQQQQQQENNNNNNKIIDTTIIDRKQMKKEINMLVIGVPNVGKSSLINSIRNACRMTKSAKTGALPGVTRNITGFRVSDDPPAFLVDTPGIMIPGVLEDVERALTLSLVGAISEKIVDHTVVADYLLFKMNQMRITTYVTVLKLDAPTDDINRLLEHICQLKGMYLTNQQQFQQIKLNNDRLNSNKTNDTEQASRYLINLFREGKFGNFTLDKIPSPPTSLDQIIITTPNTLEILQQQQQQQSKDQLINEK</sequence>
<dbReference type="STRING" id="670386.D3BNU2"/>
<evidence type="ECO:0000256" key="2">
    <source>
        <dbReference type="ARBA" id="ARBA00023134"/>
    </source>
</evidence>
<accession>D3BNU2</accession>
<dbReference type="FunCoup" id="D3BNU2">
    <property type="interactions" value="546"/>
</dbReference>
<gene>
    <name evidence="5" type="ORF">PPL_09613</name>
</gene>
<dbReference type="Gene3D" id="1.10.1580.10">
    <property type="match status" value="1"/>
</dbReference>
<dbReference type="Pfam" id="PF01926">
    <property type="entry name" value="MMR_HSR1"/>
    <property type="match status" value="1"/>
</dbReference>
<proteinExistence type="predicted"/>
<dbReference type="GO" id="GO:0003924">
    <property type="term" value="F:GTPase activity"/>
    <property type="evidence" value="ECO:0007669"/>
    <property type="project" value="TreeGrafter"/>
</dbReference>
<evidence type="ECO:0000256" key="1">
    <source>
        <dbReference type="ARBA" id="ARBA00022741"/>
    </source>
</evidence>
<comment type="caution">
    <text evidence="5">The sequence shown here is derived from an EMBL/GenBank/DDBJ whole genome shotgun (WGS) entry which is preliminary data.</text>
</comment>
<dbReference type="GO" id="GO:0005525">
    <property type="term" value="F:GTP binding"/>
    <property type="evidence" value="ECO:0007669"/>
    <property type="project" value="UniProtKB-KW"/>
</dbReference>
<evidence type="ECO:0000313" key="5">
    <source>
        <dbReference type="EMBL" id="EFA76861.1"/>
    </source>
</evidence>
<dbReference type="AlphaFoldDB" id="D3BNU2"/>
<keyword evidence="1" id="KW-0547">Nucleotide-binding</keyword>
<protein>
    <recommendedName>
        <fullName evidence="4">G domain-containing protein</fullName>
    </recommendedName>
</protein>
<organism evidence="5 6">
    <name type="scientific">Heterostelium pallidum (strain ATCC 26659 / Pp 5 / PN500)</name>
    <name type="common">Cellular slime mold</name>
    <name type="synonym">Polysphondylium pallidum</name>
    <dbReference type="NCBI Taxonomy" id="670386"/>
    <lineage>
        <taxon>Eukaryota</taxon>
        <taxon>Amoebozoa</taxon>
        <taxon>Evosea</taxon>
        <taxon>Eumycetozoa</taxon>
        <taxon>Dictyostelia</taxon>
        <taxon>Acytosteliales</taxon>
        <taxon>Acytosteliaceae</taxon>
        <taxon>Heterostelium</taxon>
    </lineage>
</organism>
<dbReference type="InterPro" id="IPR006073">
    <property type="entry name" value="GTP-bd"/>
</dbReference>
<dbReference type="GO" id="GO:0005739">
    <property type="term" value="C:mitochondrion"/>
    <property type="evidence" value="ECO:0007669"/>
    <property type="project" value="TreeGrafter"/>
</dbReference>
<evidence type="ECO:0000256" key="3">
    <source>
        <dbReference type="SAM" id="MobiDB-lite"/>
    </source>
</evidence>
<dbReference type="GeneID" id="31365088"/>
<dbReference type="CDD" id="cd01856">
    <property type="entry name" value="YlqF"/>
    <property type="match status" value="1"/>
</dbReference>
<keyword evidence="2" id="KW-0342">GTP-binding</keyword>
<dbReference type="OMA" id="IRWWREE"/>
<dbReference type="InterPro" id="IPR027417">
    <property type="entry name" value="P-loop_NTPase"/>
</dbReference>
<dbReference type="Gene3D" id="3.40.50.300">
    <property type="entry name" value="P-loop containing nucleotide triphosphate hydrolases"/>
    <property type="match status" value="1"/>
</dbReference>
<dbReference type="GO" id="GO:0032543">
    <property type="term" value="P:mitochondrial translation"/>
    <property type="evidence" value="ECO:0007669"/>
    <property type="project" value="TreeGrafter"/>
</dbReference>
<dbReference type="InterPro" id="IPR023179">
    <property type="entry name" value="GTP-bd_ortho_bundle_sf"/>
</dbReference>
<reference evidence="5 6" key="1">
    <citation type="journal article" date="2011" name="Genome Res.">
        <title>Phylogeny-wide analysis of social amoeba genomes highlights ancient origins for complex intercellular communication.</title>
        <authorList>
            <person name="Heidel A.J."/>
            <person name="Lawal H.M."/>
            <person name="Felder M."/>
            <person name="Schilde C."/>
            <person name="Helps N.R."/>
            <person name="Tunggal B."/>
            <person name="Rivero F."/>
            <person name="John U."/>
            <person name="Schleicher M."/>
            <person name="Eichinger L."/>
            <person name="Platzer M."/>
            <person name="Noegel A.A."/>
            <person name="Schaap P."/>
            <person name="Gloeckner G."/>
        </authorList>
    </citation>
    <scope>NUCLEOTIDE SEQUENCE [LARGE SCALE GENOMIC DNA]</scope>
    <source>
        <strain evidence="6">ATCC 26659 / Pp 5 / PN500</strain>
    </source>
</reference>
<name>D3BNU2_HETP5</name>
<evidence type="ECO:0000259" key="4">
    <source>
        <dbReference type="Pfam" id="PF01926"/>
    </source>
</evidence>
<dbReference type="RefSeq" id="XP_020428993.1">
    <property type="nucleotide sequence ID" value="XM_020580406.1"/>
</dbReference>
<dbReference type="Proteomes" id="UP000001396">
    <property type="component" value="Unassembled WGS sequence"/>
</dbReference>
<dbReference type="InParanoid" id="D3BNU2"/>
<feature type="compositionally biased region" description="Low complexity" evidence="3">
    <location>
        <begin position="170"/>
        <end position="186"/>
    </location>
</feature>
<dbReference type="EMBL" id="ADBJ01000044">
    <property type="protein sequence ID" value="EFA76861.1"/>
    <property type="molecule type" value="Genomic_DNA"/>
</dbReference>
<evidence type="ECO:0000313" key="6">
    <source>
        <dbReference type="Proteomes" id="UP000001396"/>
    </source>
</evidence>
<dbReference type="SUPFAM" id="SSF52540">
    <property type="entry name" value="P-loop containing nucleoside triphosphate hydrolases"/>
    <property type="match status" value="1"/>
</dbReference>
<dbReference type="PANTHER" id="PTHR45782:SF4">
    <property type="entry name" value="MITOCHONDRIAL RIBOSOME-ASSOCIATED GTPASE 1"/>
    <property type="match status" value="1"/>
</dbReference>
<keyword evidence="6" id="KW-1185">Reference proteome</keyword>
<feature type="domain" description="G" evidence="4">
    <location>
        <begin position="205"/>
        <end position="275"/>
    </location>
</feature>
<dbReference type="PANTHER" id="PTHR45782">
    <property type="entry name" value="MITOCHONDRIAL RIBOSOME-ASSOCIATED GTPASE 1"/>
    <property type="match status" value="1"/>
</dbReference>